<feature type="compositionally biased region" description="Low complexity" evidence="2">
    <location>
        <begin position="126"/>
        <end position="137"/>
    </location>
</feature>
<proteinExistence type="predicted"/>
<dbReference type="Proteomes" id="UP001363622">
    <property type="component" value="Unassembled WGS sequence"/>
</dbReference>
<feature type="region of interest" description="Disordered" evidence="2">
    <location>
        <begin position="1"/>
        <end position="31"/>
    </location>
</feature>
<reference evidence="4 5" key="1">
    <citation type="submission" date="2024-04" db="EMBL/GenBank/DDBJ databases">
        <title>Phyllosticta paracitricarpa is synonymous to the EU quarantine fungus P. citricarpa based on phylogenomic analyses.</title>
        <authorList>
            <consortium name="Lawrence Berkeley National Laboratory"/>
            <person name="Van Ingen-Buijs V.A."/>
            <person name="Van Westerhoven A.C."/>
            <person name="Haridas S."/>
            <person name="Skiadas P."/>
            <person name="Martin F."/>
            <person name="Groenewald J.Z."/>
            <person name="Crous P.W."/>
            <person name="Seidl M.F."/>
        </authorList>
    </citation>
    <scope>NUCLEOTIDE SEQUENCE [LARGE SCALE GENOMIC DNA]</scope>
    <source>
        <strain evidence="4 5">CBS 123371</strain>
    </source>
</reference>
<dbReference type="Pfam" id="PF00293">
    <property type="entry name" value="NUDIX"/>
    <property type="match status" value="1"/>
</dbReference>
<feature type="region of interest" description="Disordered" evidence="2">
    <location>
        <begin position="195"/>
        <end position="249"/>
    </location>
</feature>
<keyword evidence="5" id="KW-1185">Reference proteome</keyword>
<evidence type="ECO:0000313" key="5">
    <source>
        <dbReference type="Proteomes" id="UP001363622"/>
    </source>
</evidence>
<feature type="compositionally biased region" description="Low complexity" evidence="2">
    <location>
        <begin position="195"/>
        <end position="208"/>
    </location>
</feature>
<dbReference type="InterPro" id="IPR015797">
    <property type="entry name" value="NUDIX_hydrolase-like_dom_sf"/>
</dbReference>
<gene>
    <name evidence="4" type="ORF">IWZ03DRAFT_17451</name>
</gene>
<comment type="caution">
    <text evidence="4">The sequence shown here is derived from an EMBL/GenBank/DDBJ whole genome shotgun (WGS) entry which is preliminary data.</text>
</comment>
<protein>
    <recommendedName>
        <fullName evidence="3">Nudix hydrolase domain-containing protein</fullName>
    </recommendedName>
</protein>
<dbReference type="InterPro" id="IPR020084">
    <property type="entry name" value="NUDIX_hydrolase_CS"/>
</dbReference>
<organism evidence="4 5">
    <name type="scientific">Phyllosticta citriasiana</name>
    <dbReference type="NCBI Taxonomy" id="595635"/>
    <lineage>
        <taxon>Eukaryota</taxon>
        <taxon>Fungi</taxon>
        <taxon>Dikarya</taxon>
        <taxon>Ascomycota</taxon>
        <taxon>Pezizomycotina</taxon>
        <taxon>Dothideomycetes</taxon>
        <taxon>Dothideomycetes incertae sedis</taxon>
        <taxon>Botryosphaeriales</taxon>
        <taxon>Phyllostictaceae</taxon>
        <taxon>Phyllosticta</taxon>
    </lineage>
</organism>
<name>A0ABR1L3F7_9PEZI</name>
<accession>A0ABR1L3F7</accession>
<dbReference type="InterPro" id="IPR000086">
    <property type="entry name" value="NUDIX_hydrolase_dom"/>
</dbReference>
<dbReference type="EMBL" id="JBBPHU010000001">
    <property type="protein sequence ID" value="KAK7524068.1"/>
    <property type="molecule type" value="Genomic_DNA"/>
</dbReference>
<evidence type="ECO:0000259" key="3">
    <source>
        <dbReference type="PROSITE" id="PS51462"/>
    </source>
</evidence>
<dbReference type="SUPFAM" id="SSF55811">
    <property type="entry name" value="Nudix"/>
    <property type="match status" value="1"/>
</dbReference>
<feature type="region of interest" description="Disordered" evidence="2">
    <location>
        <begin position="112"/>
        <end position="141"/>
    </location>
</feature>
<evidence type="ECO:0000256" key="2">
    <source>
        <dbReference type="SAM" id="MobiDB-lite"/>
    </source>
</evidence>
<evidence type="ECO:0000313" key="4">
    <source>
        <dbReference type="EMBL" id="KAK7524068.1"/>
    </source>
</evidence>
<keyword evidence="1" id="KW-0378">Hydrolase</keyword>
<feature type="domain" description="Nudix hydrolase" evidence="3">
    <location>
        <begin position="44"/>
        <end position="233"/>
    </location>
</feature>
<dbReference type="PROSITE" id="PS00893">
    <property type="entry name" value="NUDIX_BOX"/>
    <property type="match status" value="1"/>
</dbReference>
<feature type="compositionally biased region" description="Low complexity" evidence="2">
    <location>
        <begin position="14"/>
        <end position="31"/>
    </location>
</feature>
<sequence length="300" mass="32683">MPKHRSHGSGGGSSNSNNSAAGTVESAPAPRSSAPVVANFASHHLTIGCGVAIFHVASEKVVLCFHSRDRHWFLPKGRKDAGEDLGRAAEREGFEESGYRNRLLPLPIQHRQPRPAAHVPTQTAQNEGNGNSSNVGEAMTAPASPHLNSLLFSTEPVWTQLIPQSIHTQYILFWYVAETVPPDVEAALLQQQQKQQQSITSSSAAQTSRPSPAEQAGPYLPPPPYPPSLSLCDRVKAEPPGYVPPRHEGTGVDAEEALYESYLVPVDEAMRRLRGSVMADVVRKGWVGIKERREWEEKGN</sequence>
<evidence type="ECO:0000256" key="1">
    <source>
        <dbReference type="ARBA" id="ARBA00022801"/>
    </source>
</evidence>
<dbReference type="Gene3D" id="3.90.79.10">
    <property type="entry name" value="Nucleoside Triphosphate Pyrophosphohydrolase"/>
    <property type="match status" value="1"/>
</dbReference>
<dbReference type="PROSITE" id="PS51462">
    <property type="entry name" value="NUDIX"/>
    <property type="match status" value="1"/>
</dbReference>